<dbReference type="Proteomes" id="UP000736672">
    <property type="component" value="Unassembled WGS sequence"/>
</dbReference>
<accession>A0A9P9H4D3</accession>
<reference evidence="7" key="1">
    <citation type="journal article" date="2021" name="Nat. Commun.">
        <title>Genetic determinants of endophytism in the Arabidopsis root mycobiome.</title>
        <authorList>
            <person name="Mesny F."/>
            <person name="Miyauchi S."/>
            <person name="Thiergart T."/>
            <person name="Pickel B."/>
            <person name="Atanasova L."/>
            <person name="Karlsson M."/>
            <person name="Huettel B."/>
            <person name="Barry K.W."/>
            <person name="Haridas S."/>
            <person name="Chen C."/>
            <person name="Bauer D."/>
            <person name="Andreopoulos W."/>
            <person name="Pangilinan J."/>
            <person name="LaButti K."/>
            <person name="Riley R."/>
            <person name="Lipzen A."/>
            <person name="Clum A."/>
            <person name="Drula E."/>
            <person name="Henrissat B."/>
            <person name="Kohler A."/>
            <person name="Grigoriev I.V."/>
            <person name="Martin F.M."/>
            <person name="Hacquard S."/>
        </authorList>
    </citation>
    <scope>NUCLEOTIDE SEQUENCE</scope>
    <source>
        <strain evidence="7">FSSC 5 MPI-SDFR-AT-0091</strain>
    </source>
</reference>
<evidence type="ECO:0000259" key="3">
    <source>
        <dbReference type="Pfam" id="PF01968"/>
    </source>
</evidence>
<dbReference type="GO" id="GO:0006749">
    <property type="term" value="P:glutathione metabolic process"/>
    <property type="evidence" value="ECO:0007669"/>
    <property type="project" value="TreeGrafter"/>
</dbReference>
<dbReference type="GO" id="GO:0005829">
    <property type="term" value="C:cytosol"/>
    <property type="evidence" value="ECO:0007669"/>
    <property type="project" value="TreeGrafter"/>
</dbReference>
<evidence type="ECO:0000256" key="2">
    <source>
        <dbReference type="SAM" id="MobiDB-lite"/>
    </source>
</evidence>
<evidence type="ECO:0000259" key="6">
    <source>
        <dbReference type="Pfam" id="PF19278"/>
    </source>
</evidence>
<dbReference type="Pfam" id="PF05378">
    <property type="entry name" value="Hydant_A_N"/>
    <property type="match status" value="1"/>
</dbReference>
<dbReference type="InterPro" id="IPR045079">
    <property type="entry name" value="Oxoprolinase-like"/>
</dbReference>
<dbReference type="OrthoDB" id="3643at2759"/>
<name>A0A9P9H4D3_FUSSL</name>
<evidence type="ECO:0000259" key="5">
    <source>
        <dbReference type="Pfam" id="PF05378"/>
    </source>
</evidence>
<dbReference type="Pfam" id="PF01968">
    <property type="entry name" value="Hydantoinase_A"/>
    <property type="match status" value="1"/>
</dbReference>
<dbReference type="PANTHER" id="PTHR11365:SF2">
    <property type="entry name" value="5-OXOPROLINASE"/>
    <property type="match status" value="1"/>
</dbReference>
<evidence type="ECO:0000259" key="4">
    <source>
        <dbReference type="Pfam" id="PF02538"/>
    </source>
</evidence>
<feature type="domain" description="Hydantoinase/oxoprolinase N-terminal" evidence="5">
    <location>
        <begin position="25"/>
        <end position="234"/>
    </location>
</feature>
<dbReference type="InterPro" id="IPR003692">
    <property type="entry name" value="Hydantoinase_B"/>
</dbReference>
<feature type="domain" description="Hydantoinase A/oxoprolinase" evidence="3">
    <location>
        <begin position="252"/>
        <end position="547"/>
    </location>
</feature>
<comment type="caution">
    <text evidence="7">The sequence shown here is derived from an EMBL/GenBank/DDBJ whole genome shotgun (WGS) entry which is preliminary data.</text>
</comment>
<protein>
    <submittedName>
        <fullName evidence="7">5-oxoprolinase</fullName>
    </submittedName>
</protein>
<gene>
    <name evidence="7" type="ORF">B0J15DRAFT_514292</name>
</gene>
<dbReference type="GO" id="GO:0017168">
    <property type="term" value="F:5-oxoprolinase (ATP-hydrolyzing) activity"/>
    <property type="evidence" value="ECO:0007669"/>
    <property type="project" value="TreeGrafter"/>
</dbReference>
<dbReference type="Pfam" id="PF02538">
    <property type="entry name" value="Hydantoinase_B"/>
    <property type="match status" value="1"/>
</dbReference>
<feature type="domain" description="Hydantoinase B/oxoprolinase" evidence="4">
    <location>
        <begin position="753"/>
        <end position="1272"/>
    </location>
</feature>
<comment type="similarity">
    <text evidence="1">Belongs to the oxoprolinase family.</text>
</comment>
<sequence length="1407" mass="153549">MGSIPTEQPKIRIAIGKSSRQLLYRGGTFTDVHAYVPNTRHEQVFKLLSVDPKNYKDAPTEGIRRVLEKFRGTSLPREELVDTWDIESIRMGTTIATNALLERQGERAALLTTKGFRDLLVIGNQARPHIFDLTVRKLENLYETVVEIDEPVTMEEFLENPEKQPIDISKDSALVEGSTGEVVRNLQVPDMKAIKVQLEQLYSEGFRSVAICFMHAYLYPNHENSVAKLAREMGFDASVSSELQPTIKMVPRGNSATADAYLSPLIKRYVKNFGTGFKGGVEAIAGKLLFMQSDGGLCLWQKFSGLRAILSGPAGGVIGYAKSCYDAGEKRPLLGFDMGGTSTDVSRFAGTSDHVFETETAEVTLQVPQLDINTVAAGGGSILHWKNGLFAIGPDSAGAHPGPVCYRKGGPLTVTDANLFLGRLLPEFFPAIFGPNEDEPLDYEATAKAFAEMTHMINSEEGLDFTPEEVASGFLRVANEAMSRPIRSLTEGRGIRTSDHTLVTFGGAGGQHACDVAEALGIEMVAIHRFSSVLSAYGIALGDLTHEVQRPRTDTLANMEKNIEAEFAPLVNEGSTILLQQGFPAQDVEYELFLNLRYAGTNSSLMIRKPVDSWDFASIFTRQHHDEFGFTLDREILVDDIRVRALGKTRGHDFETISQALKSASTNMVSPKKSVKKTKLYTAGVWNDVNLYRLDDLAPGDLVQGPSVILDQTQTILVQPSWSATVLPRHLVLEKALQSASKTEEEDESFIGPIQLSVFGPRFMSIAEQMGRSLEKTSVSINIKERLDYSCAIFSPTGGLIANALHIPCHLGAMSFAVAYQAELWGNRLRPGDVLVSNHPAAGGSHLPDVNVITPVIDDQTNEVLFWVASRAHHADIGGICPGSMPPHSKEIWQEGASFTSFKLIEQGQFNEEELRELMLEKSARYPGCTGTRTWSDNVSDLNAQAAANLKGIRLIQDCIKEYGLSTVQKYMNGIQANAEKIVRSLLRKVHDEFSGLPLEAVDYLDDGSMMCLKIHIDREQGSATFDFTSTTGELYGNLNAPRAITFSAIIYVLRSLVNEDIPLNQGCLAPIDVILPEGTFLSPSKGAATVGGNTDTSQRVTDLVLQAFQAAAASQGTCNNLTSGYGGEVVDGKAKPGFGYYETIAGGSGAGPTWAGQSGVHVHMTDTRITDPESLEKRYPCILHEFSIRKGSGGAGKYPGGDGCIRDIEFRRPVQVSVLSERRSIPPPGIQGGGPGKRGAREIMLGGKNTCEMKRGDRIIIRSPGGGGYGKVESRDKGRAGSNCAPKEAKPLQYKTSSELRVACHSDRFFTTCMLDEVSALALNHDICSIPNNATWTIKDKGNLLQRWTLGLREHEIDPSKLDHDPPNEDDVEAPVDVLQSDGHCEGRKHHEAELDKIKERQSLGS</sequence>
<feature type="compositionally biased region" description="Basic and acidic residues" evidence="2">
    <location>
        <begin position="1384"/>
        <end position="1407"/>
    </location>
</feature>
<feature type="region of interest" description="Disordered" evidence="2">
    <location>
        <begin position="1382"/>
        <end position="1407"/>
    </location>
</feature>
<dbReference type="InterPro" id="IPR049517">
    <property type="entry name" value="ACX-like_C"/>
</dbReference>
<dbReference type="InterPro" id="IPR008040">
    <property type="entry name" value="Hydant_A_N"/>
</dbReference>
<proteinExistence type="inferred from homology"/>
<dbReference type="EMBL" id="JAGTJS010000013">
    <property type="protein sequence ID" value="KAH7249622.1"/>
    <property type="molecule type" value="Genomic_DNA"/>
</dbReference>
<evidence type="ECO:0000313" key="7">
    <source>
        <dbReference type="EMBL" id="KAH7249622.1"/>
    </source>
</evidence>
<keyword evidence="8" id="KW-1185">Reference proteome</keyword>
<feature type="region of interest" description="Disordered" evidence="2">
    <location>
        <begin position="1263"/>
        <end position="1288"/>
    </location>
</feature>
<feature type="domain" description="Acetophenone carboxylase-like C-terminal" evidence="6">
    <location>
        <begin position="673"/>
        <end position="732"/>
    </location>
</feature>
<evidence type="ECO:0000313" key="8">
    <source>
        <dbReference type="Proteomes" id="UP000736672"/>
    </source>
</evidence>
<organism evidence="7 8">
    <name type="scientific">Fusarium solani</name>
    <name type="common">Filamentous fungus</name>
    <dbReference type="NCBI Taxonomy" id="169388"/>
    <lineage>
        <taxon>Eukaryota</taxon>
        <taxon>Fungi</taxon>
        <taxon>Dikarya</taxon>
        <taxon>Ascomycota</taxon>
        <taxon>Pezizomycotina</taxon>
        <taxon>Sordariomycetes</taxon>
        <taxon>Hypocreomycetidae</taxon>
        <taxon>Hypocreales</taxon>
        <taxon>Nectriaceae</taxon>
        <taxon>Fusarium</taxon>
        <taxon>Fusarium solani species complex</taxon>
    </lineage>
</organism>
<dbReference type="Pfam" id="PF19278">
    <property type="entry name" value="Hydant_A_C"/>
    <property type="match status" value="1"/>
</dbReference>
<dbReference type="InterPro" id="IPR002821">
    <property type="entry name" value="Hydantoinase_A"/>
</dbReference>
<evidence type="ECO:0000256" key="1">
    <source>
        <dbReference type="ARBA" id="ARBA00010403"/>
    </source>
</evidence>
<dbReference type="PANTHER" id="PTHR11365">
    <property type="entry name" value="5-OXOPROLINASE RELATED"/>
    <property type="match status" value="1"/>
</dbReference>